<dbReference type="GO" id="GO:0033553">
    <property type="term" value="C:rDNA heterochromatin"/>
    <property type="evidence" value="ECO:0007669"/>
    <property type="project" value="TreeGrafter"/>
</dbReference>
<protein>
    <recommendedName>
        <fullName evidence="2">Cryptic loci regulator 2 N-terminal domain-containing protein</fullName>
    </recommendedName>
</protein>
<evidence type="ECO:0000256" key="1">
    <source>
        <dbReference type="SAM" id="MobiDB-lite"/>
    </source>
</evidence>
<dbReference type="GO" id="GO:0030466">
    <property type="term" value="P:silent mating-type cassette heterochromatin formation"/>
    <property type="evidence" value="ECO:0007669"/>
    <property type="project" value="TreeGrafter"/>
</dbReference>
<feature type="compositionally biased region" description="Basic and acidic residues" evidence="1">
    <location>
        <begin position="27"/>
        <end position="42"/>
    </location>
</feature>
<comment type="caution">
    <text evidence="3">The sequence shown here is derived from an EMBL/GenBank/DDBJ whole genome shotgun (WGS) entry which is preliminary data.</text>
</comment>
<dbReference type="InterPro" id="IPR038986">
    <property type="entry name" value="Clr2"/>
</dbReference>
<name>A0A5M8Q1H9_9LECA</name>
<feature type="region of interest" description="Disordered" evidence="1">
    <location>
        <begin position="1"/>
        <end position="42"/>
    </location>
</feature>
<sequence length="358" mass="40342">MATVNGDVSHRPPPSGNFSASQVAYTRETRQGMDGGKRTSRAREEIHINRLPAGYELFSKPRPLTSVKKDDKYLYGHPSHHAFDSAKRFYPHFVHLMENPNARACSSQNPAPANKYTAIFRQLRENGTIKLNLKEMESSLDCRAEQKVMNAMLENIPKQSSFIPRVGEVVLWCREFEGEIVINTQTNETRVRDNTSGRDLGHPKWLAGIITQVPAEEVSLKDLLRETTKRDAESVSRFRVECFPASNGSAKESSKQYSYVPMHQIRPMCFWNEALVGIPDEEWHPSILPALKVTATMSAVEPYGATGTWPNCNIHCKGIFVGFEALFLGDAVRFTTIDTTVWGVMVLRDLQVQFKGSH</sequence>
<dbReference type="GO" id="GO:0070824">
    <property type="term" value="C:SHREC complex"/>
    <property type="evidence" value="ECO:0007669"/>
    <property type="project" value="InterPro"/>
</dbReference>
<evidence type="ECO:0000313" key="3">
    <source>
        <dbReference type="EMBL" id="KAA6416044.1"/>
    </source>
</evidence>
<dbReference type="InterPro" id="IPR031915">
    <property type="entry name" value="Clr2_N"/>
</dbReference>
<dbReference type="PANTHER" id="PTHR38046:SF1">
    <property type="entry name" value="CRYPTIC LOCI REGULATOR 2"/>
    <property type="match status" value="1"/>
</dbReference>
<dbReference type="Pfam" id="PF16761">
    <property type="entry name" value="Clr2_transil"/>
    <property type="match status" value="1"/>
</dbReference>
<dbReference type="Proteomes" id="UP000324767">
    <property type="component" value="Unassembled WGS sequence"/>
</dbReference>
<organism evidence="3 4">
    <name type="scientific">Lasallia pustulata</name>
    <dbReference type="NCBI Taxonomy" id="136370"/>
    <lineage>
        <taxon>Eukaryota</taxon>
        <taxon>Fungi</taxon>
        <taxon>Dikarya</taxon>
        <taxon>Ascomycota</taxon>
        <taxon>Pezizomycotina</taxon>
        <taxon>Lecanoromycetes</taxon>
        <taxon>OSLEUM clade</taxon>
        <taxon>Umbilicariomycetidae</taxon>
        <taxon>Umbilicariales</taxon>
        <taxon>Umbilicariaceae</taxon>
        <taxon>Lasallia</taxon>
    </lineage>
</organism>
<proteinExistence type="predicted"/>
<dbReference type="GO" id="GO:0031934">
    <property type="term" value="C:mating-type region heterochromatin"/>
    <property type="evidence" value="ECO:0007669"/>
    <property type="project" value="TreeGrafter"/>
</dbReference>
<dbReference type="AlphaFoldDB" id="A0A5M8Q1H9"/>
<accession>A0A5M8Q1H9</accession>
<dbReference type="OrthoDB" id="438224at2759"/>
<feature type="domain" description="Cryptic loci regulator 2 N-terminal" evidence="2">
    <location>
        <begin position="49"/>
        <end position="105"/>
    </location>
</feature>
<dbReference type="EMBL" id="VXIT01000001">
    <property type="protein sequence ID" value="KAA6416044.1"/>
    <property type="molecule type" value="Genomic_DNA"/>
</dbReference>
<dbReference type="PANTHER" id="PTHR38046">
    <property type="entry name" value="CRYPTIC LOCI REGULATOR 2"/>
    <property type="match status" value="1"/>
</dbReference>
<evidence type="ECO:0000313" key="4">
    <source>
        <dbReference type="Proteomes" id="UP000324767"/>
    </source>
</evidence>
<reference evidence="3 4" key="1">
    <citation type="submission" date="2019-09" db="EMBL/GenBank/DDBJ databases">
        <title>The hologenome of the rock-dwelling lichen Lasallia pustulata.</title>
        <authorList>
            <person name="Greshake Tzovaras B."/>
            <person name="Segers F."/>
            <person name="Bicker A."/>
            <person name="Dal Grande F."/>
            <person name="Otte J."/>
            <person name="Hankeln T."/>
            <person name="Schmitt I."/>
            <person name="Ebersberger I."/>
        </authorList>
    </citation>
    <scope>NUCLEOTIDE SEQUENCE [LARGE SCALE GENOMIC DNA]</scope>
    <source>
        <strain evidence="3">A1-1</strain>
    </source>
</reference>
<evidence type="ECO:0000259" key="2">
    <source>
        <dbReference type="Pfam" id="PF16761"/>
    </source>
</evidence>
<gene>
    <name evidence="3" type="ORF">FRX48_00763</name>
</gene>